<evidence type="ECO:0000256" key="1">
    <source>
        <dbReference type="SAM" id="MobiDB-lite"/>
    </source>
</evidence>
<evidence type="ECO:0000313" key="2">
    <source>
        <dbReference type="EMBL" id="KAJ5270655.1"/>
    </source>
</evidence>
<name>A0ABQ8WKZ5_PENCH</name>
<evidence type="ECO:0000313" key="3">
    <source>
        <dbReference type="Proteomes" id="UP001220256"/>
    </source>
</evidence>
<keyword evidence="3" id="KW-1185">Reference proteome</keyword>
<organism evidence="2 3">
    <name type="scientific">Penicillium chrysogenum</name>
    <name type="common">Penicillium notatum</name>
    <dbReference type="NCBI Taxonomy" id="5076"/>
    <lineage>
        <taxon>Eukaryota</taxon>
        <taxon>Fungi</taxon>
        <taxon>Dikarya</taxon>
        <taxon>Ascomycota</taxon>
        <taxon>Pezizomycotina</taxon>
        <taxon>Eurotiomycetes</taxon>
        <taxon>Eurotiomycetidae</taxon>
        <taxon>Eurotiales</taxon>
        <taxon>Aspergillaceae</taxon>
        <taxon>Penicillium</taxon>
        <taxon>Penicillium chrysogenum species complex</taxon>
    </lineage>
</organism>
<dbReference type="EMBL" id="JAPVEB010000003">
    <property type="protein sequence ID" value="KAJ5270655.1"/>
    <property type="molecule type" value="Genomic_DNA"/>
</dbReference>
<accession>A0ABQ8WKZ5</accession>
<gene>
    <name evidence="2" type="ORF">N7505_006413</name>
</gene>
<proteinExistence type="predicted"/>
<reference evidence="2 3" key="1">
    <citation type="journal article" date="2023" name="IMA Fungus">
        <title>Comparative genomic study of the Penicillium genus elucidates a diverse pangenome and 15 lateral gene transfer events.</title>
        <authorList>
            <person name="Petersen C."/>
            <person name="Sorensen T."/>
            <person name="Nielsen M.R."/>
            <person name="Sondergaard T.E."/>
            <person name="Sorensen J.L."/>
            <person name="Fitzpatrick D.A."/>
            <person name="Frisvad J.C."/>
            <person name="Nielsen K.L."/>
        </authorList>
    </citation>
    <scope>NUCLEOTIDE SEQUENCE [LARGE SCALE GENOMIC DNA]</scope>
    <source>
        <strain evidence="2 3">IBT 3361</strain>
    </source>
</reference>
<dbReference type="Proteomes" id="UP001220256">
    <property type="component" value="Unassembled WGS sequence"/>
</dbReference>
<sequence length="94" mass="11177">MTINVDPRFFGPTKDPEGVETWKERLGLLDEEEKEEMELIVARKLMEMDTKALSWEPDEYTLTFHEQFESQEKAKVENSLKERMDSEPTHDETR</sequence>
<protein>
    <submittedName>
        <fullName evidence="2">Aminoglycoside phosphotransferase</fullName>
    </submittedName>
</protein>
<feature type="region of interest" description="Disordered" evidence="1">
    <location>
        <begin position="69"/>
        <end position="94"/>
    </location>
</feature>
<comment type="caution">
    <text evidence="2">The sequence shown here is derived from an EMBL/GenBank/DDBJ whole genome shotgun (WGS) entry which is preliminary data.</text>
</comment>